<protein>
    <submittedName>
        <fullName evidence="1">Uncharacterized protein</fullName>
    </submittedName>
</protein>
<name>A0A8J4U456_CLAMG</name>
<comment type="caution">
    <text evidence="1">The sequence shown here is derived from an EMBL/GenBank/DDBJ whole genome shotgun (WGS) entry which is preliminary data.</text>
</comment>
<organism evidence="1 2">
    <name type="scientific">Clarias magur</name>
    <name type="common">Asian catfish</name>
    <name type="synonym">Macropteronotus magur</name>
    <dbReference type="NCBI Taxonomy" id="1594786"/>
    <lineage>
        <taxon>Eukaryota</taxon>
        <taxon>Metazoa</taxon>
        <taxon>Chordata</taxon>
        <taxon>Craniata</taxon>
        <taxon>Vertebrata</taxon>
        <taxon>Euteleostomi</taxon>
        <taxon>Actinopterygii</taxon>
        <taxon>Neopterygii</taxon>
        <taxon>Teleostei</taxon>
        <taxon>Ostariophysi</taxon>
        <taxon>Siluriformes</taxon>
        <taxon>Clariidae</taxon>
        <taxon>Clarias</taxon>
    </lineage>
</organism>
<accession>A0A8J4U456</accession>
<dbReference type="AlphaFoldDB" id="A0A8J4U456"/>
<keyword evidence="2" id="KW-1185">Reference proteome</keyword>
<sequence length="168" mass="19330">MFPLQQEPIYHQKLCRAHPGDLPEHNSHYDQRADAFMNVNGDDDNGDAGLCRNKWHSVSRSTSGTQVTQSLGGRKVGFESSQRGQLRRGLLSGSVIRRRPDYESAFWAQWVLVRRIGDDRQTDTEKINTCCYLLPEKYLEITKPMERFAKVLKHLRASIILELTIQTE</sequence>
<reference evidence="1" key="1">
    <citation type="submission" date="2020-07" db="EMBL/GenBank/DDBJ databases">
        <title>Clarias magur genome sequencing, assembly and annotation.</title>
        <authorList>
            <person name="Kushwaha B."/>
            <person name="Kumar R."/>
            <person name="Das P."/>
            <person name="Joshi C.G."/>
            <person name="Kumar D."/>
            <person name="Nagpure N.S."/>
            <person name="Pandey M."/>
            <person name="Agarwal S."/>
            <person name="Srivastava S."/>
            <person name="Singh M."/>
            <person name="Sahoo L."/>
            <person name="Jayasankar P."/>
            <person name="Meher P.K."/>
            <person name="Koringa P.G."/>
            <person name="Iquebal M.A."/>
            <person name="Das S.P."/>
            <person name="Bit A."/>
            <person name="Patnaik S."/>
            <person name="Patel N."/>
            <person name="Shah T.M."/>
            <person name="Hinsu A."/>
            <person name="Jena J.K."/>
        </authorList>
    </citation>
    <scope>NUCLEOTIDE SEQUENCE</scope>
    <source>
        <strain evidence="1">CIFAMagur01</strain>
        <tissue evidence="1">Testis</tissue>
    </source>
</reference>
<evidence type="ECO:0000313" key="1">
    <source>
        <dbReference type="EMBL" id="KAF5898326.1"/>
    </source>
</evidence>
<evidence type="ECO:0000313" key="2">
    <source>
        <dbReference type="Proteomes" id="UP000727407"/>
    </source>
</evidence>
<proteinExistence type="predicted"/>
<gene>
    <name evidence="1" type="ORF">DAT39_011925</name>
</gene>
<dbReference type="EMBL" id="QNUK01000203">
    <property type="protein sequence ID" value="KAF5898326.1"/>
    <property type="molecule type" value="Genomic_DNA"/>
</dbReference>
<dbReference type="Proteomes" id="UP000727407">
    <property type="component" value="Unassembled WGS sequence"/>
</dbReference>